<dbReference type="STRING" id="570521.SAMN04488508_104219"/>
<dbReference type="EMBL" id="FQYP01000004">
    <property type="protein sequence ID" value="SHI95541.1"/>
    <property type="molecule type" value="Genomic_DNA"/>
</dbReference>
<accession>A0A1M6FCZ5</accession>
<gene>
    <name evidence="1" type="ORF">SAMN04488508_104219</name>
</gene>
<dbReference type="AlphaFoldDB" id="A0A1M6FCZ5"/>
<protein>
    <submittedName>
        <fullName evidence="1">Uncharacterized protein</fullName>
    </submittedName>
</protein>
<evidence type="ECO:0000313" key="2">
    <source>
        <dbReference type="Proteomes" id="UP000184432"/>
    </source>
</evidence>
<name>A0A1M6FCZ5_9FLAO</name>
<organism evidence="1 2">
    <name type="scientific">Aquimarina spongiae</name>
    <dbReference type="NCBI Taxonomy" id="570521"/>
    <lineage>
        <taxon>Bacteria</taxon>
        <taxon>Pseudomonadati</taxon>
        <taxon>Bacteroidota</taxon>
        <taxon>Flavobacteriia</taxon>
        <taxon>Flavobacteriales</taxon>
        <taxon>Flavobacteriaceae</taxon>
        <taxon>Aquimarina</taxon>
    </lineage>
</organism>
<proteinExistence type="predicted"/>
<sequence>MAVHNINLMFENSTKKNEFIVLKIADTSCILIKNQTSKKML</sequence>
<evidence type="ECO:0000313" key="1">
    <source>
        <dbReference type="EMBL" id="SHI95541.1"/>
    </source>
</evidence>
<reference evidence="2" key="1">
    <citation type="submission" date="2016-11" db="EMBL/GenBank/DDBJ databases">
        <authorList>
            <person name="Varghese N."/>
            <person name="Submissions S."/>
        </authorList>
    </citation>
    <scope>NUCLEOTIDE SEQUENCE [LARGE SCALE GENOMIC DNA]</scope>
    <source>
        <strain evidence="2">DSM 22623</strain>
    </source>
</reference>
<dbReference type="Proteomes" id="UP000184432">
    <property type="component" value="Unassembled WGS sequence"/>
</dbReference>
<keyword evidence="2" id="KW-1185">Reference proteome</keyword>